<dbReference type="InterPro" id="IPR011009">
    <property type="entry name" value="Kinase-like_dom_sf"/>
</dbReference>
<dbReference type="SMART" id="SM00220">
    <property type="entry name" value="S_TKc"/>
    <property type="match status" value="1"/>
</dbReference>
<dbReference type="InterPro" id="IPR036322">
    <property type="entry name" value="WD40_repeat_dom_sf"/>
</dbReference>
<dbReference type="GO" id="GO:0004672">
    <property type="term" value="F:protein kinase activity"/>
    <property type="evidence" value="ECO:0007669"/>
    <property type="project" value="InterPro"/>
</dbReference>
<keyword evidence="1 3" id="KW-0853">WD repeat</keyword>
<feature type="compositionally biased region" description="Basic and acidic residues" evidence="4">
    <location>
        <begin position="615"/>
        <end position="627"/>
    </location>
</feature>
<evidence type="ECO:0000256" key="2">
    <source>
        <dbReference type="ARBA" id="ARBA00022737"/>
    </source>
</evidence>
<dbReference type="Gene3D" id="1.10.510.10">
    <property type="entry name" value="Transferase(Phosphotransferase) domain 1"/>
    <property type="match status" value="1"/>
</dbReference>
<accession>A0A5J4ZRR3</accession>
<evidence type="ECO:0000313" key="6">
    <source>
        <dbReference type="EMBL" id="KAA8520719.1"/>
    </source>
</evidence>
<dbReference type="AlphaFoldDB" id="A0A5J4ZRR3"/>
<evidence type="ECO:0000313" key="7">
    <source>
        <dbReference type="Proteomes" id="UP000325577"/>
    </source>
</evidence>
<gene>
    <name evidence="6" type="ORF">F0562_015009</name>
</gene>
<dbReference type="InterPro" id="IPR001680">
    <property type="entry name" value="WD40_rpt"/>
</dbReference>
<name>A0A5J4ZRR3_9ASTE</name>
<dbReference type="SUPFAM" id="SSF56112">
    <property type="entry name" value="Protein kinase-like (PK-like)"/>
    <property type="match status" value="1"/>
</dbReference>
<feature type="domain" description="Protein kinase" evidence="5">
    <location>
        <begin position="198"/>
        <end position="483"/>
    </location>
</feature>
<reference evidence="6 7" key="1">
    <citation type="submission" date="2019-09" db="EMBL/GenBank/DDBJ databases">
        <title>A chromosome-level genome assembly of the Chinese tupelo Nyssa sinensis.</title>
        <authorList>
            <person name="Yang X."/>
            <person name="Kang M."/>
            <person name="Yang Y."/>
            <person name="Xiong H."/>
            <person name="Wang M."/>
            <person name="Zhang Z."/>
            <person name="Wang Z."/>
            <person name="Wu H."/>
            <person name="Ma T."/>
            <person name="Liu J."/>
            <person name="Xi Z."/>
        </authorList>
    </citation>
    <scope>NUCLEOTIDE SEQUENCE [LARGE SCALE GENOMIC DNA]</scope>
    <source>
        <strain evidence="6">J267</strain>
        <tissue evidence="6">Leaf</tissue>
    </source>
</reference>
<dbReference type="GO" id="GO:0005524">
    <property type="term" value="F:ATP binding"/>
    <property type="evidence" value="ECO:0007669"/>
    <property type="project" value="InterPro"/>
</dbReference>
<evidence type="ECO:0000256" key="4">
    <source>
        <dbReference type="SAM" id="MobiDB-lite"/>
    </source>
</evidence>
<dbReference type="PANTHER" id="PTHR44218">
    <property type="entry name" value="PROTEIN SPA1-RELATED 2"/>
    <property type="match status" value="1"/>
</dbReference>
<keyword evidence="2" id="KW-0677">Repeat</keyword>
<evidence type="ECO:0000256" key="1">
    <source>
        <dbReference type="ARBA" id="ARBA00022574"/>
    </source>
</evidence>
<protein>
    <recommendedName>
        <fullName evidence="5">Protein kinase domain-containing protein</fullName>
    </recommendedName>
</protein>
<feature type="repeat" description="WD" evidence="3">
    <location>
        <begin position="722"/>
        <end position="764"/>
    </location>
</feature>
<organism evidence="6 7">
    <name type="scientific">Nyssa sinensis</name>
    <dbReference type="NCBI Taxonomy" id="561372"/>
    <lineage>
        <taxon>Eukaryota</taxon>
        <taxon>Viridiplantae</taxon>
        <taxon>Streptophyta</taxon>
        <taxon>Embryophyta</taxon>
        <taxon>Tracheophyta</taxon>
        <taxon>Spermatophyta</taxon>
        <taxon>Magnoliopsida</taxon>
        <taxon>eudicotyledons</taxon>
        <taxon>Gunneridae</taxon>
        <taxon>Pentapetalae</taxon>
        <taxon>asterids</taxon>
        <taxon>Cornales</taxon>
        <taxon>Nyssaceae</taxon>
        <taxon>Nyssa</taxon>
    </lineage>
</organism>
<dbReference type="EMBL" id="CM018049">
    <property type="protein sequence ID" value="KAA8520719.1"/>
    <property type="molecule type" value="Genomic_DNA"/>
</dbReference>
<sequence>MAANNVAVDAELKRKDCDPLMKTEGFNVLRSPALCESAGSEWPESSAHVYIDTLEDDTLNRRVSLAGSQPPFGNPCSLNDGGLRAADLTVRNYNTSNSALVSSSNIREGTHSRQGQWQHLYQLAGGPSSRNLRVDFASRDKDPVLLCAKKDLQRIPFGVRALKPLSSKQNNQDPEEISAHFTDRYHKIISSSTVPLGDDRSKILSTSSFSQFFSNKSLKGKGVLSKTPESHVEFGPAAMDQHNRKQVSFSRVASDVLLNSSDKNDQRSQHSVDSGGLKSFHDGISLREWLKPGCPEIHKVDRLHLFRQIVQLVDFAHSEGVVLQDIRPSCFILFPSNRIKYSGPSTQRGLHSVMHQDINRKRPLEQETQAYSYLGVKQQKLDVQLEEQWYTSPEELNEGGLLSSNIYRLGVLLFELLCYFESSEVHSKAMLDLHHRILPPNFLSENPMEAAFCLWLLHPEPSCRPTTREILQSELSCGSEELYSGDDFSSYPDDDGDDAESDLLLHFLFSLKEQKQKHASMLVEDIAFLEADLKEIERRHVTRTSSDWMDKGLPDSRKQGPHFEEHIYSGVPSRSFTMSNMLERRLIRNLSQLENAYFSVRSQIQLKETATTERADKDLLRNRERRSGFQNENEDPSKEGKPVDHLEAFFEGVCKFARFSKLEVCGILRNGDLLNSANMICSLSFDRDEDYIAAAGVSKKIKIFEFGALLNDSVDIHYPVVEMSNKSKLSCVCWNNYIKNYLASTDYDGVVQMWDASTGQTFSRFVEHQKRACFGALMRKVPLAQSGILPTSAVFSSLLTPRICWLLDLPDYKIYCYDLRHIRIPWCTLAGHGKAVSYVKFLDSGTLVSASTDNTLKLWDLNRTSSEGLSSGACSLNFRGHTNEKNFVGLSVFDGYIACGSETDEVYTYYRSLPMPITSRKFGSIDPISGHEIWKYKAIADGVRKGTETFKKVKSLVF</sequence>
<dbReference type="PROSITE" id="PS50294">
    <property type="entry name" value="WD_REPEATS_REGION"/>
    <property type="match status" value="1"/>
</dbReference>
<evidence type="ECO:0000256" key="3">
    <source>
        <dbReference type="PROSITE-ProRule" id="PRU00221"/>
    </source>
</evidence>
<dbReference type="GO" id="GO:0009640">
    <property type="term" value="P:photomorphogenesis"/>
    <property type="evidence" value="ECO:0007669"/>
    <property type="project" value="InterPro"/>
</dbReference>
<dbReference type="InterPro" id="IPR019775">
    <property type="entry name" value="WD40_repeat_CS"/>
</dbReference>
<dbReference type="InterPro" id="IPR044630">
    <property type="entry name" value="SPA1/2/3/4"/>
</dbReference>
<dbReference type="Proteomes" id="UP000325577">
    <property type="component" value="Linkage Group LG6"/>
</dbReference>
<dbReference type="Pfam" id="PF00400">
    <property type="entry name" value="WD40"/>
    <property type="match status" value="1"/>
</dbReference>
<keyword evidence="7" id="KW-1185">Reference proteome</keyword>
<feature type="repeat" description="WD" evidence="3">
    <location>
        <begin position="829"/>
        <end position="869"/>
    </location>
</feature>
<dbReference type="InterPro" id="IPR000719">
    <property type="entry name" value="Prot_kinase_dom"/>
</dbReference>
<dbReference type="PANTHER" id="PTHR44218:SF6">
    <property type="entry name" value="PROTEIN SUPPRESSOR OF PHYA-105 1"/>
    <property type="match status" value="1"/>
</dbReference>
<dbReference type="PROSITE" id="PS50011">
    <property type="entry name" value="PROTEIN_KINASE_DOM"/>
    <property type="match status" value="1"/>
</dbReference>
<dbReference type="InterPro" id="IPR015943">
    <property type="entry name" value="WD40/YVTN_repeat-like_dom_sf"/>
</dbReference>
<dbReference type="PROSITE" id="PS50082">
    <property type="entry name" value="WD_REPEATS_2"/>
    <property type="match status" value="2"/>
</dbReference>
<dbReference type="Gene3D" id="2.130.10.10">
    <property type="entry name" value="YVTN repeat-like/Quinoprotein amine dehydrogenase"/>
    <property type="match status" value="2"/>
</dbReference>
<evidence type="ECO:0000259" key="5">
    <source>
        <dbReference type="PROSITE" id="PS50011"/>
    </source>
</evidence>
<dbReference type="SMART" id="SM00320">
    <property type="entry name" value="WD40"/>
    <property type="match status" value="4"/>
</dbReference>
<dbReference type="OrthoDB" id="273771at2759"/>
<proteinExistence type="predicted"/>
<feature type="region of interest" description="Disordered" evidence="4">
    <location>
        <begin position="615"/>
        <end position="641"/>
    </location>
</feature>
<dbReference type="PROSITE" id="PS00678">
    <property type="entry name" value="WD_REPEATS_1"/>
    <property type="match status" value="2"/>
</dbReference>
<dbReference type="SUPFAM" id="SSF50978">
    <property type="entry name" value="WD40 repeat-like"/>
    <property type="match status" value="1"/>
</dbReference>